<dbReference type="AlphaFoldDB" id="A0A423XH09"/>
<feature type="compositionally biased region" description="Basic and acidic residues" evidence="1">
    <location>
        <begin position="266"/>
        <end position="278"/>
    </location>
</feature>
<proteinExistence type="predicted"/>
<feature type="transmembrane region" description="Helical" evidence="2">
    <location>
        <begin position="89"/>
        <end position="108"/>
    </location>
</feature>
<comment type="caution">
    <text evidence="3">The sequence shown here is derived from an EMBL/GenBank/DDBJ whole genome shotgun (WGS) entry which is preliminary data.</text>
</comment>
<accession>A0A423XH09</accession>
<dbReference type="EMBL" id="LKEB01000008">
    <property type="protein sequence ID" value="ROW15600.1"/>
    <property type="molecule type" value="Genomic_DNA"/>
</dbReference>
<keyword evidence="2" id="KW-0472">Membrane</keyword>
<organism evidence="3 4">
    <name type="scientific">Cytospora leucostoma</name>
    <dbReference type="NCBI Taxonomy" id="1230097"/>
    <lineage>
        <taxon>Eukaryota</taxon>
        <taxon>Fungi</taxon>
        <taxon>Dikarya</taxon>
        <taxon>Ascomycota</taxon>
        <taxon>Pezizomycotina</taxon>
        <taxon>Sordariomycetes</taxon>
        <taxon>Sordariomycetidae</taxon>
        <taxon>Diaporthales</taxon>
        <taxon>Cytosporaceae</taxon>
        <taxon>Cytospora</taxon>
    </lineage>
</organism>
<evidence type="ECO:0000313" key="3">
    <source>
        <dbReference type="EMBL" id="ROW15600.1"/>
    </source>
</evidence>
<keyword evidence="4" id="KW-1185">Reference proteome</keyword>
<keyword evidence="2" id="KW-0812">Transmembrane</keyword>
<dbReference type="FunCoup" id="A0A423XH09">
    <property type="interactions" value="32"/>
</dbReference>
<gene>
    <name evidence="3" type="ORF">VPNG_02187</name>
</gene>
<protein>
    <submittedName>
        <fullName evidence="3">Uncharacterized protein</fullName>
    </submittedName>
</protein>
<evidence type="ECO:0000313" key="4">
    <source>
        <dbReference type="Proteomes" id="UP000285146"/>
    </source>
</evidence>
<feature type="transmembrane region" description="Helical" evidence="2">
    <location>
        <begin position="226"/>
        <end position="248"/>
    </location>
</feature>
<evidence type="ECO:0000256" key="1">
    <source>
        <dbReference type="SAM" id="MobiDB-lite"/>
    </source>
</evidence>
<dbReference type="OrthoDB" id="2107885at2759"/>
<sequence length="311" mass="35458">MPPVTLPTRLTRRVQQSRVVDYIYRALRSAAYPLQGIWYFLKNRKFWPLWAGRLLPLSIISFFVYSIVFFFAYLPQVALLAIWQGRGAWFSALVLTLGEGMVLIQALFEGFFVDETRVDVFDATLIDHGLIDLVAPHRLLFPDAPNSVKMLGKPTSHAEYAPWSFIQIIELVVYLPLNFIPVVGAPAYIIITGARLGKLSHYRWYKLRGLRKHEMKVEEKKYSWEFVWFGTIAMILELVPLLAFFFLLTTTAGCALWVAKLEKEARGWDVESRAEEGRAQAQSPDAQIEPEEASESAQATPNDEAPPPYSD</sequence>
<dbReference type="GO" id="GO:0005619">
    <property type="term" value="C:ascospore wall"/>
    <property type="evidence" value="ECO:0007669"/>
    <property type="project" value="TreeGrafter"/>
</dbReference>
<dbReference type="Proteomes" id="UP000285146">
    <property type="component" value="Unassembled WGS sequence"/>
</dbReference>
<dbReference type="STRING" id="1230097.A0A423XH09"/>
<keyword evidence="2" id="KW-1133">Transmembrane helix</keyword>
<dbReference type="PANTHER" id="PTHR34292">
    <property type="entry name" value="OUTER SPORE WALL PROTEIN LDS1"/>
    <property type="match status" value="1"/>
</dbReference>
<name>A0A423XH09_9PEZI</name>
<feature type="region of interest" description="Disordered" evidence="1">
    <location>
        <begin position="266"/>
        <end position="311"/>
    </location>
</feature>
<dbReference type="GO" id="GO:0005811">
    <property type="term" value="C:lipid droplet"/>
    <property type="evidence" value="ECO:0007669"/>
    <property type="project" value="TreeGrafter"/>
</dbReference>
<evidence type="ECO:0000256" key="2">
    <source>
        <dbReference type="SAM" id="Phobius"/>
    </source>
</evidence>
<dbReference type="PANTHER" id="PTHR34292:SF1">
    <property type="entry name" value="OUTER SPORE WALL PROTEIN RRT8"/>
    <property type="match status" value="1"/>
</dbReference>
<dbReference type="GO" id="GO:0005628">
    <property type="term" value="C:prospore membrane"/>
    <property type="evidence" value="ECO:0007669"/>
    <property type="project" value="TreeGrafter"/>
</dbReference>
<dbReference type="InParanoid" id="A0A423XH09"/>
<reference evidence="3 4" key="1">
    <citation type="submission" date="2015-09" db="EMBL/GenBank/DDBJ databases">
        <title>Host preference determinants of Valsa canker pathogens revealed by comparative genomics.</title>
        <authorList>
            <person name="Yin Z."/>
            <person name="Huang L."/>
        </authorList>
    </citation>
    <scope>NUCLEOTIDE SEQUENCE [LARGE SCALE GENOMIC DNA]</scope>
    <source>
        <strain evidence="3 4">SXYLt</strain>
    </source>
</reference>
<dbReference type="InterPro" id="IPR052786">
    <property type="entry name" value="Spore_wall_assembly"/>
</dbReference>